<dbReference type="SUPFAM" id="SSF53254">
    <property type="entry name" value="Phosphoglycerate mutase-like"/>
    <property type="match status" value="1"/>
</dbReference>
<reference evidence="3" key="1">
    <citation type="submission" date="2020-12" db="EMBL/GenBank/DDBJ databases">
        <title>M. sibirica DSM 26468T genome.</title>
        <authorList>
            <person name="Thieme N."/>
            <person name="Rettenmaier R."/>
            <person name="Zverlov V."/>
            <person name="Liebl W."/>
        </authorList>
    </citation>
    <scope>NUCLEOTIDE SEQUENCE</scope>
    <source>
        <strain evidence="3">DSM 26468</strain>
    </source>
</reference>
<dbReference type="Gene3D" id="3.40.50.1240">
    <property type="entry name" value="Phosphoglycerate mutase-like"/>
    <property type="match status" value="1"/>
</dbReference>
<evidence type="ECO:0000313" key="4">
    <source>
        <dbReference type="Proteomes" id="UP000623269"/>
    </source>
</evidence>
<proteinExistence type="predicted"/>
<dbReference type="GO" id="GO:0005737">
    <property type="term" value="C:cytoplasm"/>
    <property type="evidence" value="ECO:0007669"/>
    <property type="project" value="TreeGrafter"/>
</dbReference>
<dbReference type="PANTHER" id="PTHR48100:SF59">
    <property type="entry name" value="ADENOSYLCOBALAMIN_ALPHA-RIBAZOLE PHOSPHATASE"/>
    <property type="match status" value="1"/>
</dbReference>
<evidence type="ECO:0000256" key="2">
    <source>
        <dbReference type="PIRSR" id="PIRSR613078-2"/>
    </source>
</evidence>
<dbReference type="CDD" id="cd07067">
    <property type="entry name" value="HP_PGM_like"/>
    <property type="match status" value="1"/>
</dbReference>
<gene>
    <name evidence="3" type="ORF">I5677_06530</name>
</gene>
<evidence type="ECO:0000256" key="1">
    <source>
        <dbReference type="PIRSR" id="PIRSR613078-1"/>
    </source>
</evidence>
<dbReference type="RefSeq" id="WP_197660763.1">
    <property type="nucleotide sequence ID" value="NZ_JAEAGR010000005.1"/>
</dbReference>
<feature type="binding site" evidence="2">
    <location>
        <begin position="7"/>
        <end position="14"/>
    </location>
    <ligand>
        <name>substrate</name>
    </ligand>
</feature>
<dbReference type="AlphaFoldDB" id="A0A8J7KVT8"/>
<dbReference type="PROSITE" id="PS00175">
    <property type="entry name" value="PG_MUTASE"/>
    <property type="match status" value="1"/>
</dbReference>
<dbReference type="GO" id="GO:0016791">
    <property type="term" value="F:phosphatase activity"/>
    <property type="evidence" value="ECO:0007669"/>
    <property type="project" value="TreeGrafter"/>
</dbReference>
<dbReference type="EMBL" id="JAEAGR010000005">
    <property type="protein sequence ID" value="MBH1940540.1"/>
    <property type="molecule type" value="Genomic_DNA"/>
</dbReference>
<organism evidence="3 4">
    <name type="scientific">Mobilitalea sibirica</name>
    <dbReference type="NCBI Taxonomy" id="1462919"/>
    <lineage>
        <taxon>Bacteria</taxon>
        <taxon>Bacillati</taxon>
        <taxon>Bacillota</taxon>
        <taxon>Clostridia</taxon>
        <taxon>Lachnospirales</taxon>
        <taxon>Lachnospiraceae</taxon>
        <taxon>Mobilitalea</taxon>
    </lineage>
</organism>
<feature type="binding site" evidence="2">
    <location>
        <position position="95"/>
    </location>
    <ligand>
        <name>substrate</name>
    </ligand>
</feature>
<comment type="caution">
    <text evidence="3">The sequence shown here is derived from an EMBL/GenBank/DDBJ whole genome shotgun (WGS) entry which is preliminary data.</text>
</comment>
<protein>
    <submittedName>
        <fullName evidence="3">Histidine phosphatase family protein</fullName>
    </submittedName>
</protein>
<dbReference type="PANTHER" id="PTHR48100">
    <property type="entry name" value="BROAD-SPECIFICITY PHOSPHATASE YOR283W-RELATED"/>
    <property type="match status" value="1"/>
</dbReference>
<keyword evidence="4" id="KW-1185">Reference proteome</keyword>
<feature type="active site" description="Proton donor/acceptor" evidence="1">
    <location>
        <position position="82"/>
    </location>
</feature>
<dbReference type="Pfam" id="PF00300">
    <property type="entry name" value="His_Phos_1"/>
    <property type="match status" value="1"/>
</dbReference>
<dbReference type="InterPro" id="IPR029033">
    <property type="entry name" value="His_PPase_superfam"/>
</dbReference>
<feature type="binding site" evidence="2">
    <location>
        <position position="57"/>
    </location>
    <ligand>
        <name>substrate</name>
    </ligand>
</feature>
<dbReference type="InterPro" id="IPR050275">
    <property type="entry name" value="PGM_Phosphatase"/>
</dbReference>
<dbReference type="Proteomes" id="UP000623269">
    <property type="component" value="Unassembled WGS sequence"/>
</dbReference>
<feature type="active site" description="Tele-phosphohistidine intermediate" evidence="1">
    <location>
        <position position="8"/>
    </location>
</feature>
<dbReference type="InterPro" id="IPR013078">
    <property type="entry name" value="His_Pase_superF_clade-1"/>
</dbReference>
<dbReference type="SMART" id="SM00855">
    <property type="entry name" value="PGAM"/>
    <property type="match status" value="1"/>
</dbReference>
<accession>A0A8J7KVT8</accession>
<sequence>MKIYLIRHGETDWNLQGRLQGREDIALNDNGIHQAKRCGQAFKDKEIKAVITSPLIRAKKTAEIISENISVDHFIVEEALIERDFGAIAGLTFDKRKHFDTFGKDEGIEPWEKLSKRLMDCIDQYAMIYPQDEIIMVSHGAAINTILAVLSNGEIGSGKTRLKNACISILECKNEKIYLRDYNLTAQEFEAYQEK</sequence>
<evidence type="ECO:0000313" key="3">
    <source>
        <dbReference type="EMBL" id="MBH1940540.1"/>
    </source>
</evidence>
<dbReference type="InterPro" id="IPR001345">
    <property type="entry name" value="PG/BPGM_mutase_AS"/>
</dbReference>
<name>A0A8J7KVT8_9FIRM</name>